<dbReference type="FunFam" id="3.30.1330.40:FF:000001">
    <property type="entry name" value="L-PSP family endoribonuclease"/>
    <property type="match status" value="1"/>
</dbReference>
<reference evidence="2 3" key="1">
    <citation type="submission" date="2020-03" db="EMBL/GenBank/DDBJ databases">
        <title>Vagococcus sp. nov., isolated from beetles.</title>
        <authorList>
            <person name="Hyun D.-W."/>
            <person name="Bae J.-W."/>
        </authorList>
    </citation>
    <scope>NUCLEOTIDE SEQUENCE [LARGE SCALE GENOMIC DNA]</scope>
    <source>
        <strain evidence="2 3">HDW17B</strain>
    </source>
</reference>
<dbReference type="Pfam" id="PF01042">
    <property type="entry name" value="Ribonuc_L-PSP"/>
    <property type="match status" value="1"/>
</dbReference>
<evidence type="ECO:0000313" key="2">
    <source>
        <dbReference type="EMBL" id="QIL48699.1"/>
    </source>
</evidence>
<proteinExistence type="inferred from homology"/>
<dbReference type="RefSeq" id="WP_166034835.1">
    <property type="nucleotide sequence ID" value="NZ_CP049887.1"/>
</dbReference>
<dbReference type="AlphaFoldDB" id="A0A6G8AUQ5"/>
<sequence>MKKQISTNNAPQAIGPYSQGIATEGLVFISGQLPINAATGVMPEDVAEQAKESLNNLQAILKESGLTMNDIVKTTIFLADMNDFVVANEVYGSFFSEPFPSRSTVEISRLPKDAKIEIEAIAVKKGE</sequence>
<dbReference type="Gene3D" id="3.30.1330.40">
    <property type="entry name" value="RutC-like"/>
    <property type="match status" value="1"/>
</dbReference>
<name>A0A6G8AUQ5_9ENTE</name>
<accession>A0A6G8AUQ5</accession>
<protein>
    <submittedName>
        <fullName evidence="2">RidA family protein</fullName>
    </submittedName>
</protein>
<dbReference type="NCBIfam" id="TIGR00004">
    <property type="entry name" value="Rid family detoxifying hydrolase"/>
    <property type="match status" value="1"/>
</dbReference>
<gene>
    <name evidence="2" type="ORF">G7082_09375</name>
</gene>
<dbReference type="EMBL" id="CP049887">
    <property type="protein sequence ID" value="QIL48699.1"/>
    <property type="molecule type" value="Genomic_DNA"/>
</dbReference>
<dbReference type="PANTHER" id="PTHR11803:SF39">
    <property type="entry name" value="2-IMINOBUTANOATE_2-IMINOPROPANOATE DEAMINASE"/>
    <property type="match status" value="1"/>
</dbReference>
<dbReference type="PROSITE" id="PS01094">
    <property type="entry name" value="UPF0076"/>
    <property type="match status" value="1"/>
</dbReference>
<dbReference type="KEGG" id="vhy:G7082_09375"/>
<keyword evidence="3" id="KW-1185">Reference proteome</keyword>
<evidence type="ECO:0000256" key="1">
    <source>
        <dbReference type="ARBA" id="ARBA00010552"/>
    </source>
</evidence>
<dbReference type="CDD" id="cd00448">
    <property type="entry name" value="YjgF_YER057c_UK114_family"/>
    <property type="match status" value="1"/>
</dbReference>
<comment type="similarity">
    <text evidence="1">Belongs to the RutC family.</text>
</comment>
<dbReference type="GO" id="GO:0019239">
    <property type="term" value="F:deaminase activity"/>
    <property type="evidence" value="ECO:0007669"/>
    <property type="project" value="TreeGrafter"/>
</dbReference>
<dbReference type="InterPro" id="IPR006175">
    <property type="entry name" value="YjgF/YER057c/UK114"/>
</dbReference>
<dbReference type="PANTHER" id="PTHR11803">
    <property type="entry name" value="2-IMINOBUTANOATE/2-IMINOPROPANOATE DEAMINASE RIDA"/>
    <property type="match status" value="1"/>
</dbReference>
<dbReference type="InterPro" id="IPR035959">
    <property type="entry name" value="RutC-like_sf"/>
</dbReference>
<evidence type="ECO:0000313" key="3">
    <source>
        <dbReference type="Proteomes" id="UP000501747"/>
    </source>
</evidence>
<dbReference type="SUPFAM" id="SSF55298">
    <property type="entry name" value="YjgF-like"/>
    <property type="match status" value="1"/>
</dbReference>
<dbReference type="GO" id="GO:0005829">
    <property type="term" value="C:cytosol"/>
    <property type="evidence" value="ECO:0007669"/>
    <property type="project" value="TreeGrafter"/>
</dbReference>
<dbReference type="InterPro" id="IPR019897">
    <property type="entry name" value="RidA_CS"/>
</dbReference>
<dbReference type="Proteomes" id="UP000501747">
    <property type="component" value="Chromosome"/>
</dbReference>
<organism evidence="2 3">
    <name type="scientific">Vagococcus hydrophili</name>
    <dbReference type="NCBI Taxonomy" id="2714947"/>
    <lineage>
        <taxon>Bacteria</taxon>
        <taxon>Bacillati</taxon>
        <taxon>Bacillota</taxon>
        <taxon>Bacilli</taxon>
        <taxon>Lactobacillales</taxon>
        <taxon>Enterococcaceae</taxon>
        <taxon>Vagococcus</taxon>
    </lineage>
</organism>
<dbReference type="InterPro" id="IPR006056">
    <property type="entry name" value="RidA"/>
</dbReference>